<reference evidence="2 3" key="1">
    <citation type="submission" date="2016-06" db="EMBL/GenBank/DDBJ databases">
        <title>Evolution of pathogenesis and genome organization in the Tremellales.</title>
        <authorList>
            <person name="Cuomo C."/>
            <person name="Litvintseva A."/>
            <person name="Heitman J."/>
            <person name="Chen Y."/>
            <person name="Sun S."/>
            <person name="Springer D."/>
            <person name="Dromer F."/>
            <person name="Young S."/>
            <person name="Zeng Q."/>
            <person name="Chapman S."/>
            <person name="Gujja S."/>
            <person name="Saif S."/>
            <person name="Birren B."/>
        </authorList>
    </citation>
    <scope>NUCLEOTIDE SEQUENCE [LARGE SCALE GENOMIC DNA]</scope>
    <source>
        <strain evidence="2 3">ATCC 28783</strain>
    </source>
</reference>
<dbReference type="AlphaFoldDB" id="A0A4Q1BBL6"/>
<evidence type="ECO:0000313" key="3">
    <source>
        <dbReference type="Proteomes" id="UP000289152"/>
    </source>
</evidence>
<proteinExistence type="predicted"/>
<feature type="compositionally biased region" description="Basic and acidic residues" evidence="1">
    <location>
        <begin position="35"/>
        <end position="49"/>
    </location>
</feature>
<keyword evidence="3" id="KW-1185">Reference proteome</keyword>
<feature type="region of interest" description="Disordered" evidence="1">
    <location>
        <begin position="1"/>
        <end position="49"/>
    </location>
</feature>
<dbReference type="EMBL" id="SDIL01000105">
    <property type="protein sequence ID" value="RXK36202.1"/>
    <property type="molecule type" value="Genomic_DNA"/>
</dbReference>
<evidence type="ECO:0000256" key="1">
    <source>
        <dbReference type="SAM" id="MobiDB-lite"/>
    </source>
</evidence>
<dbReference type="OrthoDB" id="2595278at2759"/>
<dbReference type="InParanoid" id="A0A4Q1BBL6"/>
<name>A0A4Q1BBL6_TREME</name>
<dbReference type="Proteomes" id="UP000289152">
    <property type="component" value="Unassembled WGS sequence"/>
</dbReference>
<gene>
    <name evidence="2" type="ORF">M231_06546</name>
</gene>
<comment type="caution">
    <text evidence="2">The sequence shown here is derived from an EMBL/GenBank/DDBJ whole genome shotgun (WGS) entry which is preliminary data.</text>
</comment>
<protein>
    <submittedName>
        <fullName evidence="2">Uncharacterized protein</fullName>
    </submittedName>
</protein>
<accession>A0A4Q1BBL6</accession>
<dbReference type="VEuPathDB" id="FungiDB:TREMEDRAFT_58816"/>
<sequence>MPSTKRESSSSPNDPSTPSPKPKKIKSSPSSSTTPKKEKTSGSRGEFGKLTDAMRAELLDEVIAHGAKSVNLEEIAQRFGVKKSQLIDQLKPNRTNIRSKAVKAIASGA</sequence>
<evidence type="ECO:0000313" key="2">
    <source>
        <dbReference type="EMBL" id="RXK36202.1"/>
    </source>
</evidence>
<organism evidence="2 3">
    <name type="scientific">Tremella mesenterica</name>
    <name type="common">Jelly fungus</name>
    <dbReference type="NCBI Taxonomy" id="5217"/>
    <lineage>
        <taxon>Eukaryota</taxon>
        <taxon>Fungi</taxon>
        <taxon>Dikarya</taxon>
        <taxon>Basidiomycota</taxon>
        <taxon>Agaricomycotina</taxon>
        <taxon>Tremellomycetes</taxon>
        <taxon>Tremellales</taxon>
        <taxon>Tremellaceae</taxon>
        <taxon>Tremella</taxon>
    </lineage>
</organism>